<reference evidence="1" key="1">
    <citation type="submission" date="2022-03" db="EMBL/GenBank/DDBJ databases">
        <authorList>
            <person name="Sayadi A."/>
        </authorList>
    </citation>
    <scope>NUCLEOTIDE SEQUENCE</scope>
</reference>
<accession>A0A9P0QJ36</accession>
<protein>
    <submittedName>
        <fullName evidence="1">Uncharacterized protein</fullName>
    </submittedName>
</protein>
<sequence length="10" mass="1199">MNCQTHPKIK</sequence>
<name>A0A9P0QJ36_ACAOB</name>
<dbReference type="EMBL" id="CAKOFQ010011998">
    <property type="protein sequence ID" value="CAH2021247.1"/>
    <property type="molecule type" value="Genomic_DNA"/>
</dbReference>
<comment type="caution">
    <text evidence="1">The sequence shown here is derived from an EMBL/GenBank/DDBJ whole genome shotgun (WGS) entry which is preliminary data.</text>
</comment>
<keyword evidence="2" id="KW-1185">Reference proteome</keyword>
<organism evidence="1 2">
    <name type="scientific">Acanthoscelides obtectus</name>
    <name type="common">Bean weevil</name>
    <name type="synonym">Bruchus obtectus</name>
    <dbReference type="NCBI Taxonomy" id="200917"/>
    <lineage>
        <taxon>Eukaryota</taxon>
        <taxon>Metazoa</taxon>
        <taxon>Ecdysozoa</taxon>
        <taxon>Arthropoda</taxon>
        <taxon>Hexapoda</taxon>
        <taxon>Insecta</taxon>
        <taxon>Pterygota</taxon>
        <taxon>Neoptera</taxon>
        <taxon>Endopterygota</taxon>
        <taxon>Coleoptera</taxon>
        <taxon>Polyphaga</taxon>
        <taxon>Cucujiformia</taxon>
        <taxon>Chrysomeloidea</taxon>
        <taxon>Chrysomelidae</taxon>
        <taxon>Bruchinae</taxon>
        <taxon>Bruchini</taxon>
        <taxon>Acanthoscelides</taxon>
    </lineage>
</organism>
<dbReference type="Proteomes" id="UP001152888">
    <property type="component" value="Unassembled WGS sequence"/>
</dbReference>
<gene>
    <name evidence="1" type="ORF">ACAOBT_LOCUS38402</name>
</gene>
<evidence type="ECO:0000313" key="2">
    <source>
        <dbReference type="Proteomes" id="UP001152888"/>
    </source>
</evidence>
<evidence type="ECO:0000313" key="1">
    <source>
        <dbReference type="EMBL" id="CAH2021247.1"/>
    </source>
</evidence>
<proteinExistence type="predicted"/>